<accession>A0A9P8TKF8</accession>
<dbReference type="EMBL" id="JAEUBG010004367">
    <property type="protein sequence ID" value="KAH3681606.1"/>
    <property type="molecule type" value="Genomic_DNA"/>
</dbReference>
<gene>
    <name evidence="2" type="ORF">WICPIJ_007480</name>
</gene>
<dbReference type="Proteomes" id="UP000774326">
    <property type="component" value="Unassembled WGS sequence"/>
</dbReference>
<keyword evidence="1" id="KW-0812">Transmembrane</keyword>
<feature type="transmembrane region" description="Helical" evidence="1">
    <location>
        <begin position="330"/>
        <end position="348"/>
    </location>
</feature>
<dbReference type="AlphaFoldDB" id="A0A9P8TKF8"/>
<sequence>MPDTQILLTRNQKVLIQLSRIILTEDNIIRLSAKISKSLSESITEYLRKKSASTSDTLVFNFLIPTLRKLLRYNSLSVAILILFKLMKKSEKLNIKQMMKSYSLPIINALTLIPLISNILNISLTPKGDNFQASTVMIRILTALTVFSKTNVSSKLPTKVKIYLTFYVLLSLVQSQLSSLLSGGQDLQSRYQNTTTFKWVRRLSLVVILTNFYTDYESKPQLVEHSMVLKLIKLLDNYPNSQPLRISGVGLRWLSLSVITFGVSLIIRVYNHHRHSDSTSAKAISFSQLMRQLVNSSLSTSTILISTFSMLKLLTKHQSFYKTKDNKLKIILLLAKFITMFPLSSLLLSDHSASGFIRSYLLKNFLLMKFTELISNGKSNVIQLDKLMEWSLSFGVIGIGSISTIDHGSKDLKKLYGLFML</sequence>
<reference evidence="2" key="1">
    <citation type="journal article" date="2021" name="Open Biol.">
        <title>Shared evolutionary footprints suggest mitochondrial oxidative damage underlies multiple complex I losses in fungi.</title>
        <authorList>
            <person name="Schikora-Tamarit M.A."/>
            <person name="Marcet-Houben M."/>
            <person name="Nosek J."/>
            <person name="Gabaldon T."/>
        </authorList>
    </citation>
    <scope>NUCLEOTIDE SEQUENCE</scope>
    <source>
        <strain evidence="2">CBS2887</strain>
    </source>
</reference>
<comment type="caution">
    <text evidence="2">The sequence shown here is derived from an EMBL/GenBank/DDBJ whole genome shotgun (WGS) entry which is preliminary data.</text>
</comment>
<name>A0A9P8TKF8_WICPI</name>
<evidence type="ECO:0000313" key="3">
    <source>
        <dbReference type="Proteomes" id="UP000774326"/>
    </source>
</evidence>
<proteinExistence type="predicted"/>
<feature type="transmembrane region" description="Helical" evidence="1">
    <location>
        <begin position="253"/>
        <end position="271"/>
    </location>
</feature>
<keyword evidence="1" id="KW-0472">Membrane</keyword>
<feature type="transmembrane region" description="Helical" evidence="1">
    <location>
        <begin position="292"/>
        <end position="310"/>
    </location>
</feature>
<protein>
    <submittedName>
        <fullName evidence="2">Uncharacterized protein</fullName>
    </submittedName>
</protein>
<evidence type="ECO:0000256" key="1">
    <source>
        <dbReference type="SAM" id="Phobius"/>
    </source>
</evidence>
<evidence type="ECO:0000313" key="2">
    <source>
        <dbReference type="EMBL" id="KAH3681606.1"/>
    </source>
</evidence>
<keyword evidence="1" id="KW-1133">Transmembrane helix</keyword>
<feature type="transmembrane region" description="Helical" evidence="1">
    <location>
        <begin position="106"/>
        <end position="124"/>
    </location>
</feature>
<keyword evidence="3" id="KW-1185">Reference proteome</keyword>
<reference evidence="2" key="2">
    <citation type="submission" date="2021-01" db="EMBL/GenBank/DDBJ databases">
        <authorList>
            <person name="Schikora-Tamarit M.A."/>
        </authorList>
    </citation>
    <scope>NUCLEOTIDE SEQUENCE</scope>
    <source>
        <strain evidence="2">CBS2887</strain>
    </source>
</reference>
<organism evidence="2 3">
    <name type="scientific">Wickerhamomyces pijperi</name>
    <name type="common">Yeast</name>
    <name type="synonym">Pichia pijperi</name>
    <dbReference type="NCBI Taxonomy" id="599730"/>
    <lineage>
        <taxon>Eukaryota</taxon>
        <taxon>Fungi</taxon>
        <taxon>Dikarya</taxon>
        <taxon>Ascomycota</taxon>
        <taxon>Saccharomycotina</taxon>
        <taxon>Saccharomycetes</taxon>
        <taxon>Phaffomycetales</taxon>
        <taxon>Wickerhamomycetaceae</taxon>
        <taxon>Wickerhamomyces</taxon>
    </lineage>
</organism>